<reference evidence="1 2" key="1">
    <citation type="submission" date="2024-07" db="EMBL/GenBank/DDBJ databases">
        <title>Enhanced genomic and transcriptomic resources for Trichinella pseudospiralis and T. spiralis underpin the discovery of pronounced molecular differences between stages and species.</title>
        <authorList>
            <person name="Pasi K.K."/>
            <person name="La Rosa G."/>
            <person name="Gomez-Morales M.A."/>
            <person name="Tosini F."/>
            <person name="Sumanam S."/>
            <person name="Young N.D."/>
            <person name="Chang B.C."/>
            <person name="Robin G.B."/>
        </authorList>
    </citation>
    <scope>NUCLEOTIDE SEQUENCE [LARGE SCALE GENOMIC DNA]</scope>
    <source>
        <strain evidence="1">ISS534</strain>
    </source>
</reference>
<keyword evidence="2" id="KW-1185">Reference proteome</keyword>
<evidence type="ECO:0000313" key="2">
    <source>
        <dbReference type="Proteomes" id="UP001558632"/>
    </source>
</evidence>
<dbReference type="EMBL" id="JBEUSY010000377">
    <property type="protein sequence ID" value="KAL1235277.1"/>
    <property type="molecule type" value="Genomic_DNA"/>
</dbReference>
<comment type="caution">
    <text evidence="1">The sequence shown here is derived from an EMBL/GenBank/DDBJ whole genome shotgun (WGS) entry which is preliminary data.</text>
</comment>
<dbReference type="GO" id="GO:0016874">
    <property type="term" value="F:ligase activity"/>
    <property type="evidence" value="ECO:0007669"/>
    <property type="project" value="UniProtKB-KW"/>
</dbReference>
<sequence length="105" mass="12468">MSENFLIYIFPSPLQAQLDVQLRLQCLPFLHAVRVNLLQPNANLIKYFHWISNEMSKRLMTTFYCVHGEDVKILQKPSVVKIHLLHAIHINQSQQLKMLTHKWYN</sequence>
<keyword evidence="1" id="KW-0436">Ligase</keyword>
<evidence type="ECO:0000313" key="1">
    <source>
        <dbReference type="EMBL" id="KAL1235277.1"/>
    </source>
</evidence>
<accession>A0ABR3KD08</accession>
<dbReference type="Proteomes" id="UP001558632">
    <property type="component" value="Unassembled WGS sequence"/>
</dbReference>
<name>A0ABR3KD08_TRISP</name>
<organism evidence="1 2">
    <name type="scientific">Trichinella spiralis</name>
    <name type="common">Trichina worm</name>
    <dbReference type="NCBI Taxonomy" id="6334"/>
    <lineage>
        <taxon>Eukaryota</taxon>
        <taxon>Metazoa</taxon>
        <taxon>Ecdysozoa</taxon>
        <taxon>Nematoda</taxon>
        <taxon>Enoplea</taxon>
        <taxon>Dorylaimia</taxon>
        <taxon>Trichinellida</taxon>
        <taxon>Trichinellidae</taxon>
        <taxon>Trichinella</taxon>
    </lineage>
</organism>
<proteinExistence type="predicted"/>
<gene>
    <name evidence="1" type="ORF">TSPI_04279</name>
</gene>
<protein>
    <submittedName>
        <fullName evidence="1">Proline--tRNA ligase</fullName>
    </submittedName>
</protein>